<evidence type="ECO:0000313" key="1">
    <source>
        <dbReference type="EMBL" id="BBC78123.1"/>
    </source>
</evidence>
<keyword evidence="2" id="KW-1185">Reference proteome</keyword>
<dbReference type="RefSeq" id="YP_010090770.1">
    <property type="nucleotide sequence ID" value="NC_055721.1"/>
</dbReference>
<dbReference type="GeneID" id="65108262"/>
<dbReference type="Proteomes" id="UP000250157">
    <property type="component" value="Segment"/>
</dbReference>
<organism evidence="1 2">
    <name type="scientific">Escherichia phage EcS1</name>
    <dbReference type="NCBI Taxonomy" id="2083276"/>
    <lineage>
        <taxon>Viruses</taxon>
        <taxon>Duplodnaviria</taxon>
        <taxon>Heunggongvirae</taxon>
        <taxon>Uroviricota</taxon>
        <taxon>Caudoviricetes</taxon>
        <taxon>Pantevenvirales</taxon>
        <taxon>Straboviridae</taxon>
        <taxon>Tevenvirinae</taxon>
        <taxon>Kagamiyamavirus</taxon>
        <taxon>Kagamiyamavirus ecs1</taxon>
    </lineage>
</organism>
<dbReference type="KEGG" id="vg:65108262"/>
<evidence type="ECO:0000313" key="2">
    <source>
        <dbReference type="Proteomes" id="UP000250157"/>
    </source>
</evidence>
<protein>
    <submittedName>
        <fullName evidence="1">Uncharacterized protein</fullName>
    </submittedName>
</protein>
<dbReference type="EMBL" id="LC371242">
    <property type="protein sequence ID" value="BBC78123.1"/>
    <property type="molecule type" value="Genomic_DNA"/>
</dbReference>
<sequence>MLNRKLIVSPMFNQATLIYDLMKDAYIELAKLVEPGDEIVILEGDYEHVVGGKYFGVYKILVSKSNTTLGVKDIDDRWALFTESSIKGSDKCENEVFVLI</sequence>
<name>A0A2Z5ZCR6_9CAUD</name>
<proteinExistence type="predicted"/>
<reference evidence="1 2" key="1">
    <citation type="submission" date="2018-02" db="EMBL/GenBank/DDBJ databases">
        <title>Full genome sequencing of a novel polyvalent bacteriophage as one of T4-Family member.</title>
        <authorList>
            <person name="Kawasaki T."/>
            <person name="Saad A.M."/>
            <person name="Yamada T."/>
        </authorList>
    </citation>
    <scope>NUCLEOTIDE SEQUENCE [LARGE SCALE GENOMIC DNA]</scope>
    <source>
        <strain evidence="1 2">EcS1</strain>
    </source>
</reference>
<accession>A0A2Z5ZCR6</accession>